<keyword evidence="5" id="KW-0418">Kinase</keyword>
<dbReference type="GO" id="GO:0005524">
    <property type="term" value="F:ATP binding"/>
    <property type="evidence" value="ECO:0007669"/>
    <property type="project" value="UniProtKB-UniRule"/>
</dbReference>
<sequence>MFFIAKSSTKVKEEHVEEDQNIKTADNKEAEVVETDSLVEKEIEAEYCLLDLIHSQKNLHIQYYASQQEILAEYDHIHGQIQITEDLHIQEYDAEDGEEELECKVEDDAISFTFHKKLGEGGFAEVLVASDIIRKKCVALKVSNKCLFTEHGYSFVERDILELSHESPFLIHGLAAFHTEKCVYYVLELATRGDLFDFLFKNFPLDTPTIQFIMAEVICGTQFLHKKNIIHRDLKPANILLTADGHIKITDFGFAVMGVYERIKENPKGTPGYFPPEMIMGKEHGRGADYFAIGVILYNLFTKKEAFPGENPMDIMLFTIEFDPLYPEFLTPVTVAILKELLCKDQDYRLGVRGDIKKHQFFSGINWEDVEARRMEPPAIMTAASVDVNTDQTLNYMEMPNSIRPEDQKIFTAFSFVCPDWSQQYHPVNNEAIH</sequence>
<evidence type="ECO:0000256" key="3">
    <source>
        <dbReference type="ARBA" id="ARBA00022679"/>
    </source>
</evidence>
<gene>
    <name evidence="11" type="ORF">GDO78_003437</name>
</gene>
<dbReference type="InterPro" id="IPR008271">
    <property type="entry name" value="Ser/Thr_kinase_AS"/>
</dbReference>
<dbReference type="Gene3D" id="3.30.200.20">
    <property type="entry name" value="Phosphorylase Kinase, domain 1"/>
    <property type="match status" value="1"/>
</dbReference>
<feature type="binding site" evidence="7">
    <location>
        <position position="141"/>
    </location>
    <ligand>
        <name>ATP</name>
        <dbReference type="ChEBI" id="CHEBI:30616"/>
    </ligand>
</feature>
<keyword evidence="3" id="KW-0808">Transferase</keyword>
<protein>
    <recommendedName>
        <fullName evidence="13">Protein kinase domain-containing protein</fullName>
    </recommendedName>
</protein>
<dbReference type="PROSITE" id="PS51285">
    <property type="entry name" value="AGC_KINASE_CTER"/>
    <property type="match status" value="1"/>
</dbReference>
<dbReference type="PROSITE" id="PS50011">
    <property type="entry name" value="PROTEIN_KINASE_DOM"/>
    <property type="match status" value="1"/>
</dbReference>
<feature type="domain" description="AGC-kinase C-terminal" evidence="10">
    <location>
        <begin position="363"/>
        <end position="426"/>
    </location>
</feature>
<keyword evidence="12" id="KW-1185">Reference proteome</keyword>
<feature type="domain" description="Protein kinase" evidence="9">
    <location>
        <begin position="112"/>
        <end position="362"/>
    </location>
</feature>
<evidence type="ECO:0000256" key="2">
    <source>
        <dbReference type="ARBA" id="ARBA00022553"/>
    </source>
</evidence>
<keyword evidence="6 7" id="KW-0067">ATP-binding</keyword>
<evidence type="ECO:0000259" key="10">
    <source>
        <dbReference type="PROSITE" id="PS51285"/>
    </source>
</evidence>
<evidence type="ECO:0008006" key="13">
    <source>
        <dbReference type="Google" id="ProtNLM"/>
    </source>
</evidence>
<evidence type="ECO:0000256" key="7">
    <source>
        <dbReference type="PROSITE-ProRule" id="PRU10141"/>
    </source>
</evidence>
<evidence type="ECO:0000256" key="5">
    <source>
        <dbReference type="ARBA" id="ARBA00022777"/>
    </source>
</evidence>
<dbReference type="AlphaFoldDB" id="A0A8J6ESA4"/>
<evidence type="ECO:0000313" key="12">
    <source>
        <dbReference type="Proteomes" id="UP000770717"/>
    </source>
</evidence>
<evidence type="ECO:0000259" key="9">
    <source>
        <dbReference type="PROSITE" id="PS50011"/>
    </source>
</evidence>
<dbReference type="Gene3D" id="1.10.510.10">
    <property type="entry name" value="Transferase(Phosphotransferase) domain 1"/>
    <property type="match status" value="1"/>
</dbReference>
<evidence type="ECO:0000256" key="1">
    <source>
        <dbReference type="ARBA" id="ARBA00022527"/>
    </source>
</evidence>
<evidence type="ECO:0000313" key="11">
    <source>
        <dbReference type="EMBL" id="KAG9474968.1"/>
    </source>
</evidence>
<dbReference type="PROSITE" id="PS00108">
    <property type="entry name" value="PROTEIN_KINASE_ST"/>
    <property type="match status" value="1"/>
</dbReference>
<proteinExistence type="inferred from homology"/>
<keyword evidence="2" id="KW-0597">Phosphoprotein</keyword>
<dbReference type="OrthoDB" id="9908642at2759"/>
<evidence type="ECO:0000256" key="6">
    <source>
        <dbReference type="ARBA" id="ARBA00022840"/>
    </source>
</evidence>
<organism evidence="11 12">
    <name type="scientific">Eleutherodactylus coqui</name>
    <name type="common">Puerto Rican coqui</name>
    <dbReference type="NCBI Taxonomy" id="57060"/>
    <lineage>
        <taxon>Eukaryota</taxon>
        <taxon>Metazoa</taxon>
        <taxon>Chordata</taxon>
        <taxon>Craniata</taxon>
        <taxon>Vertebrata</taxon>
        <taxon>Euteleostomi</taxon>
        <taxon>Amphibia</taxon>
        <taxon>Batrachia</taxon>
        <taxon>Anura</taxon>
        <taxon>Neobatrachia</taxon>
        <taxon>Hyloidea</taxon>
        <taxon>Eleutherodactylidae</taxon>
        <taxon>Eleutherodactylinae</taxon>
        <taxon>Eleutherodactylus</taxon>
        <taxon>Eleutherodactylus</taxon>
    </lineage>
</organism>
<dbReference type="InterPro" id="IPR000961">
    <property type="entry name" value="AGC-kinase_C"/>
</dbReference>
<comment type="similarity">
    <text evidence="8">Belongs to the protein kinase superfamily.</text>
</comment>
<dbReference type="InterPro" id="IPR000719">
    <property type="entry name" value="Prot_kinase_dom"/>
</dbReference>
<dbReference type="InterPro" id="IPR017441">
    <property type="entry name" value="Protein_kinase_ATP_BS"/>
</dbReference>
<dbReference type="EMBL" id="WNTK01000012">
    <property type="protein sequence ID" value="KAG9474968.1"/>
    <property type="molecule type" value="Genomic_DNA"/>
</dbReference>
<dbReference type="SUPFAM" id="SSF56112">
    <property type="entry name" value="Protein kinase-like (PK-like)"/>
    <property type="match status" value="1"/>
</dbReference>
<evidence type="ECO:0000256" key="8">
    <source>
        <dbReference type="RuleBase" id="RU000304"/>
    </source>
</evidence>
<keyword evidence="1 8" id="KW-0723">Serine/threonine-protein kinase</keyword>
<keyword evidence="4 7" id="KW-0547">Nucleotide-binding</keyword>
<dbReference type="InterPro" id="IPR011009">
    <property type="entry name" value="Kinase-like_dom_sf"/>
</dbReference>
<reference evidence="11" key="1">
    <citation type="thesis" date="2020" institute="ProQuest LLC" country="789 East Eisenhower Parkway, Ann Arbor, MI, USA">
        <title>Comparative Genomics and Chromosome Evolution.</title>
        <authorList>
            <person name="Mudd A.B."/>
        </authorList>
    </citation>
    <scope>NUCLEOTIDE SEQUENCE</scope>
    <source>
        <strain evidence="11">HN-11 Male</strain>
        <tissue evidence="11">Kidney and liver</tissue>
    </source>
</reference>
<name>A0A8J6ESA4_ELECQ</name>
<dbReference type="SMART" id="SM00220">
    <property type="entry name" value="S_TKc"/>
    <property type="match status" value="1"/>
</dbReference>
<dbReference type="Pfam" id="PF00069">
    <property type="entry name" value="Pkinase"/>
    <property type="match status" value="1"/>
</dbReference>
<accession>A0A8J6ESA4</accession>
<comment type="caution">
    <text evidence="11">The sequence shown here is derived from an EMBL/GenBank/DDBJ whole genome shotgun (WGS) entry which is preliminary data.</text>
</comment>
<dbReference type="Proteomes" id="UP000770717">
    <property type="component" value="Unassembled WGS sequence"/>
</dbReference>
<dbReference type="PROSITE" id="PS00107">
    <property type="entry name" value="PROTEIN_KINASE_ATP"/>
    <property type="match status" value="1"/>
</dbReference>
<dbReference type="PANTHER" id="PTHR24351">
    <property type="entry name" value="RIBOSOMAL PROTEIN S6 KINASE"/>
    <property type="match status" value="1"/>
</dbReference>
<evidence type="ECO:0000256" key="4">
    <source>
        <dbReference type="ARBA" id="ARBA00022741"/>
    </source>
</evidence>
<dbReference type="GO" id="GO:0004674">
    <property type="term" value="F:protein serine/threonine kinase activity"/>
    <property type="evidence" value="ECO:0007669"/>
    <property type="project" value="UniProtKB-KW"/>
</dbReference>